<sequence>MIRREKILFVDDDPNILASFKRTLRKLYDVDTAVGPEEGLGAVSRYRHYALVISDLRMPVMDGIQFLTKVRSMAPESIRMILTGNADLQAAIDAVNQGNIFRFLTKPCPPETLQLAIEAGLQQYRLIRAEKELLEKTLRGAIRILTDVLSLVNPEAFGRASRIRRYVRDIGERLGYPKAWQLETAAMLSQIGCIVLPEESLKKIYRGIDLTAEESQLFSMYPSVGADLIAKIPRMEEISEIIAYQEKHFDGTGIPKDERMGDAIPLGSRILKVVLDFDALETRGLPRAAAMNQLRKRNGWYDPKVLSALEEVLGDEARFTVKELGLNELQLNMIVGEDVMSLKGVLLIAKGQEITPALLERLRNFAKTVGVKEPIRVLIPV</sequence>
<dbReference type="InterPro" id="IPR052020">
    <property type="entry name" value="Cyclic_di-GMP/3'3'-cGAMP_PDE"/>
</dbReference>
<dbReference type="EMBL" id="DSTK01000013">
    <property type="protein sequence ID" value="HFK96598.1"/>
    <property type="molecule type" value="Genomic_DNA"/>
</dbReference>
<dbReference type="InterPro" id="IPR001789">
    <property type="entry name" value="Sig_transdc_resp-reg_receiver"/>
</dbReference>
<protein>
    <submittedName>
        <fullName evidence="3">Response regulator</fullName>
    </submittedName>
</protein>
<dbReference type="Gene3D" id="1.10.3210.10">
    <property type="entry name" value="Hypothetical protein af1432"/>
    <property type="match status" value="1"/>
</dbReference>
<accession>A0A831ZYY6</accession>
<dbReference type="SMART" id="SM00448">
    <property type="entry name" value="REC"/>
    <property type="match status" value="1"/>
</dbReference>
<dbReference type="CDD" id="cd17569">
    <property type="entry name" value="REC_HupR-like"/>
    <property type="match status" value="1"/>
</dbReference>
<keyword evidence="1" id="KW-0597">Phosphoprotein</keyword>
<feature type="domain" description="Response regulatory" evidence="2">
    <location>
        <begin position="6"/>
        <end position="121"/>
    </location>
</feature>
<dbReference type="Pfam" id="PF00072">
    <property type="entry name" value="Response_reg"/>
    <property type="match status" value="1"/>
</dbReference>
<dbReference type="PANTHER" id="PTHR45228">
    <property type="entry name" value="CYCLIC DI-GMP PHOSPHODIESTERASE TM_0186-RELATED"/>
    <property type="match status" value="1"/>
</dbReference>
<evidence type="ECO:0000313" key="3">
    <source>
        <dbReference type="EMBL" id="HFK96598.1"/>
    </source>
</evidence>
<dbReference type="Pfam" id="PF13487">
    <property type="entry name" value="HD_5"/>
    <property type="match status" value="1"/>
</dbReference>
<gene>
    <name evidence="3" type="ORF">ENS06_04640</name>
</gene>
<reference evidence="3" key="1">
    <citation type="journal article" date="2020" name="mSystems">
        <title>Genome- and Community-Level Interaction Insights into Carbon Utilization and Element Cycling Functions of Hydrothermarchaeota in Hydrothermal Sediment.</title>
        <authorList>
            <person name="Zhou Z."/>
            <person name="Liu Y."/>
            <person name="Xu W."/>
            <person name="Pan J."/>
            <person name="Luo Z.H."/>
            <person name="Li M."/>
        </authorList>
    </citation>
    <scope>NUCLEOTIDE SEQUENCE [LARGE SCALE GENOMIC DNA]</scope>
    <source>
        <strain evidence="3">SpSt-456</strain>
    </source>
</reference>
<dbReference type="Gene3D" id="3.40.50.2300">
    <property type="match status" value="1"/>
</dbReference>
<proteinExistence type="predicted"/>
<evidence type="ECO:0000259" key="2">
    <source>
        <dbReference type="PROSITE" id="PS50110"/>
    </source>
</evidence>
<evidence type="ECO:0000256" key="1">
    <source>
        <dbReference type="PROSITE-ProRule" id="PRU00169"/>
    </source>
</evidence>
<feature type="modified residue" description="4-aspartylphosphate" evidence="1">
    <location>
        <position position="55"/>
    </location>
</feature>
<dbReference type="GO" id="GO:0000160">
    <property type="term" value="P:phosphorelay signal transduction system"/>
    <property type="evidence" value="ECO:0007669"/>
    <property type="project" value="InterPro"/>
</dbReference>
<dbReference type="AlphaFoldDB" id="A0A831ZYY6"/>
<dbReference type="SUPFAM" id="SSF52172">
    <property type="entry name" value="CheY-like"/>
    <property type="match status" value="1"/>
</dbReference>
<dbReference type="PROSITE" id="PS50110">
    <property type="entry name" value="RESPONSE_REGULATORY"/>
    <property type="match status" value="1"/>
</dbReference>
<comment type="caution">
    <text evidence="3">The sequence shown here is derived from an EMBL/GenBank/DDBJ whole genome shotgun (WGS) entry which is preliminary data.</text>
</comment>
<organism evidence="3">
    <name type="scientific">Desulfacinum infernum</name>
    <dbReference type="NCBI Taxonomy" id="35837"/>
    <lineage>
        <taxon>Bacteria</taxon>
        <taxon>Pseudomonadati</taxon>
        <taxon>Thermodesulfobacteriota</taxon>
        <taxon>Syntrophobacteria</taxon>
        <taxon>Syntrophobacterales</taxon>
        <taxon>Syntrophobacteraceae</taxon>
        <taxon>Desulfacinum</taxon>
    </lineage>
</organism>
<dbReference type="InterPro" id="IPR011006">
    <property type="entry name" value="CheY-like_superfamily"/>
</dbReference>
<name>A0A831ZYY6_9BACT</name>
<dbReference type="PANTHER" id="PTHR45228:SF8">
    <property type="entry name" value="TWO-COMPONENT RESPONSE REGULATOR-RELATED"/>
    <property type="match status" value="1"/>
</dbReference>